<dbReference type="InterPro" id="IPR053176">
    <property type="entry name" value="T6SS_TssE1-like"/>
</dbReference>
<keyword evidence="3" id="KW-1185">Reference proteome</keyword>
<gene>
    <name evidence="2" type="ORF">LMG28688_03340</name>
</gene>
<dbReference type="Pfam" id="PF04965">
    <property type="entry name" value="GPW_gp25"/>
    <property type="match status" value="1"/>
</dbReference>
<sequence length="186" mass="21065">MQRRPRAKCRKTVRKTMAELTGRDRLQPSLLDRLTDLEPGTKVESRERRVLSMRALRQGVQRDLAWLLNASGLGSVQDLSAWPLVERSVLNYGFPDIAGKTASGMNIARLERQIRDVIVAFEPRILRDTVKVTAVLTEETTGHHNTVAFAIEGDLWAQPYPERLYFRTELDLEGGEVRVIDQGAAR</sequence>
<accession>A0A6J5G2L3</accession>
<dbReference type="InterPro" id="IPR017737">
    <property type="entry name" value="TssE1-like"/>
</dbReference>
<evidence type="ECO:0000259" key="1">
    <source>
        <dbReference type="Pfam" id="PF04965"/>
    </source>
</evidence>
<dbReference type="InterPro" id="IPR007048">
    <property type="entry name" value="IraD/Gp25-like"/>
</dbReference>
<feature type="domain" description="IraD/Gp25-like" evidence="1">
    <location>
        <begin position="55"/>
        <end position="159"/>
    </location>
</feature>
<evidence type="ECO:0000313" key="3">
    <source>
        <dbReference type="Proteomes" id="UP000494119"/>
    </source>
</evidence>
<evidence type="ECO:0000313" key="2">
    <source>
        <dbReference type="EMBL" id="CAB3791622.1"/>
    </source>
</evidence>
<dbReference type="EMBL" id="CADIKL010000015">
    <property type="protein sequence ID" value="CAB3791622.1"/>
    <property type="molecule type" value="Genomic_DNA"/>
</dbReference>
<organism evidence="2 3">
    <name type="scientific">Paraburkholderia caffeinitolerans</name>
    <dbReference type="NCBI Taxonomy" id="1723730"/>
    <lineage>
        <taxon>Bacteria</taxon>
        <taxon>Pseudomonadati</taxon>
        <taxon>Pseudomonadota</taxon>
        <taxon>Betaproteobacteria</taxon>
        <taxon>Burkholderiales</taxon>
        <taxon>Burkholderiaceae</taxon>
        <taxon>Paraburkholderia</taxon>
    </lineage>
</organism>
<dbReference type="Proteomes" id="UP000494119">
    <property type="component" value="Unassembled WGS sequence"/>
</dbReference>
<dbReference type="PANTHER" id="PTHR38595:SF1">
    <property type="entry name" value="TYPE VI SECRETION SYSTEM COMPONENT TSSE1"/>
    <property type="match status" value="1"/>
</dbReference>
<proteinExistence type="predicted"/>
<protein>
    <recommendedName>
        <fullName evidence="1">IraD/Gp25-like domain-containing protein</fullName>
    </recommendedName>
</protein>
<dbReference type="PANTHER" id="PTHR38595">
    <property type="entry name" value="CYTOPLASMIC PROTEIN-RELATED"/>
    <property type="match status" value="1"/>
</dbReference>
<dbReference type="SUPFAM" id="SSF160719">
    <property type="entry name" value="gpW/gp25-like"/>
    <property type="match status" value="1"/>
</dbReference>
<reference evidence="2 3" key="1">
    <citation type="submission" date="2020-04" db="EMBL/GenBank/DDBJ databases">
        <authorList>
            <person name="De Canck E."/>
        </authorList>
    </citation>
    <scope>NUCLEOTIDE SEQUENCE [LARGE SCALE GENOMIC DNA]</scope>
    <source>
        <strain evidence="2 3">LMG 28688</strain>
    </source>
</reference>
<dbReference type="NCBIfam" id="TIGR03357">
    <property type="entry name" value="VI_zyme"/>
    <property type="match status" value="1"/>
</dbReference>
<dbReference type="AlphaFoldDB" id="A0A6J5G2L3"/>
<name>A0A6J5G2L3_9BURK</name>